<evidence type="ECO:0000313" key="4">
    <source>
        <dbReference type="Proteomes" id="UP000694569"/>
    </source>
</evidence>
<feature type="domain" description="SPIN-DOC-like zinc-finger" evidence="2">
    <location>
        <begin position="19"/>
        <end position="62"/>
    </location>
</feature>
<dbReference type="InterPro" id="IPR040647">
    <property type="entry name" value="SPIN-DOC_Znf-C2H2"/>
</dbReference>
<dbReference type="Ensembl" id="ENSLLET00000003023.1">
    <property type="protein sequence ID" value="ENSLLEP00000002902.1"/>
    <property type="gene ID" value="ENSLLEG00000001878.1"/>
</dbReference>
<sequence>MDKGKKRKISEENRVFNDTWTESFAFSTDETGLPVCLICGEKLANHKKSNIARHFQNKHTAFAEKYPDGDERRKAVAELMRKVNMSKNNFKKWVKSANSTTYASFVAAQEIVKHGKPFTDGEYIKETFIKISEHLYMDVKNKNEIVQKIKDMPLSAKTVKDRTLKMAENISKQQIQDINSAVAYSIACDESKDKGDIEQIALFCRYVNSFGPQEELIELIPLKNQTRGEDICKAVLDFLIAKKINTKHLVSVATDGAPSMRGAQKGFVALLQKALGRTLLSFHCILHQEALCAQTFPPECTKVMDVVIQIVNKIMAKGLNHRQFRLLLDEVESIYSDLQLHNKVRWLSRGEVLKRFVTCLEEVKTFLASKELTFAELEQPEWLEKLHFMVDMTAHLNTLNTTLQGKGGTALHMLEEVLAFERKLTVFVKDLQRGTLSHFPSLREFKQSHDTINLEYFKSAITAMQSSFGKRFCEFREEKNTLSFPVTPLAIDPSLLNMTAFAGVSQPDLEMELADIADKDIWVSKFKCLTATLEDVARQKAILAQNHKYSDIENLPKQDKLVFETWNAIPNTYINMKTYAFGVLSIFGSTYVCEQVFSNMNYIKNKHRSRLTDDSLQACVKMKVTSYSPDVQTLVTEVQELTADCTILYIALR</sequence>
<accession>A0A8C5LVZ6</accession>
<reference evidence="3" key="2">
    <citation type="submission" date="2025-09" db="UniProtKB">
        <authorList>
            <consortium name="Ensembl"/>
        </authorList>
    </citation>
    <scope>IDENTIFICATION</scope>
</reference>
<proteinExistence type="predicted"/>
<feature type="domain" description="HAT C-terminal dimerisation" evidence="1">
    <location>
        <begin position="561"/>
        <end position="621"/>
    </location>
</feature>
<dbReference type="GeneTree" id="ENSGT00950000182812"/>
<keyword evidence="4" id="KW-1185">Reference proteome</keyword>
<dbReference type="InterPro" id="IPR012337">
    <property type="entry name" value="RNaseH-like_sf"/>
</dbReference>
<dbReference type="SUPFAM" id="SSF53098">
    <property type="entry name" value="Ribonuclease H-like"/>
    <property type="match status" value="1"/>
</dbReference>
<name>A0A8C5LVZ6_9ANUR</name>
<evidence type="ECO:0000259" key="1">
    <source>
        <dbReference type="Pfam" id="PF05699"/>
    </source>
</evidence>
<dbReference type="GO" id="GO:0046983">
    <property type="term" value="F:protein dimerization activity"/>
    <property type="evidence" value="ECO:0007669"/>
    <property type="project" value="InterPro"/>
</dbReference>
<organism evidence="3 4">
    <name type="scientific">Leptobrachium leishanense</name>
    <name type="common">Leishan spiny toad</name>
    <dbReference type="NCBI Taxonomy" id="445787"/>
    <lineage>
        <taxon>Eukaryota</taxon>
        <taxon>Metazoa</taxon>
        <taxon>Chordata</taxon>
        <taxon>Craniata</taxon>
        <taxon>Vertebrata</taxon>
        <taxon>Euteleostomi</taxon>
        <taxon>Amphibia</taxon>
        <taxon>Batrachia</taxon>
        <taxon>Anura</taxon>
        <taxon>Pelobatoidea</taxon>
        <taxon>Megophryidae</taxon>
        <taxon>Leptobrachium</taxon>
    </lineage>
</organism>
<dbReference type="OrthoDB" id="8934564at2759"/>
<dbReference type="PANTHER" id="PTHR45913">
    <property type="entry name" value="EPM2A-INTERACTING PROTEIN 1"/>
    <property type="match status" value="1"/>
</dbReference>
<dbReference type="Pfam" id="PF18658">
    <property type="entry name" value="zf-C2H2_12"/>
    <property type="match status" value="1"/>
</dbReference>
<reference evidence="3" key="1">
    <citation type="submission" date="2025-08" db="UniProtKB">
        <authorList>
            <consortium name="Ensembl"/>
        </authorList>
    </citation>
    <scope>IDENTIFICATION</scope>
</reference>
<dbReference type="AlphaFoldDB" id="A0A8C5LVZ6"/>
<evidence type="ECO:0000259" key="2">
    <source>
        <dbReference type="Pfam" id="PF18658"/>
    </source>
</evidence>
<evidence type="ECO:0000313" key="3">
    <source>
        <dbReference type="Ensembl" id="ENSLLEP00000002902.1"/>
    </source>
</evidence>
<dbReference type="Pfam" id="PF05699">
    <property type="entry name" value="Dimer_Tnp_hAT"/>
    <property type="match status" value="1"/>
</dbReference>
<protein>
    <submittedName>
        <fullName evidence="3">Uncharacterized protein</fullName>
    </submittedName>
</protein>
<dbReference type="PANTHER" id="PTHR45913:SF10">
    <property type="entry name" value="DUF4371 DOMAIN-CONTAINING PROTEIN"/>
    <property type="match status" value="1"/>
</dbReference>
<dbReference type="Proteomes" id="UP000694569">
    <property type="component" value="Unplaced"/>
</dbReference>
<dbReference type="InterPro" id="IPR008906">
    <property type="entry name" value="HATC_C_dom"/>
</dbReference>